<evidence type="ECO:0000313" key="8">
    <source>
        <dbReference type="EMBL" id="MCU6700894.1"/>
    </source>
</evidence>
<feature type="transmembrane region" description="Helical" evidence="6">
    <location>
        <begin position="12"/>
        <end position="30"/>
    </location>
</feature>
<keyword evidence="4 6" id="KW-1133">Transmembrane helix</keyword>
<sequence length="296" mass="32473">MENIYLKRISTVATVIFGNVFYALVVRLFLLPGNLMTGGTTGIGLVVNHFTGLSISGFVLVFNIIMLLVGVAFLGKKFALTTVISSFTYPIALEAATRIFGNYVITENAMLNTIFAGLGIGIGLGIVIRTGASTGGMDIPPLVLHKYFRIPVSVSLNAFDMLILIMQVIYNPPERVLYGILLVLVYTTVLDKVLMMGSTKTEVKIISSQVEEIRQAILAQVDRGVTMLYGEGGYRQEQTQIVLSIVSNRELPQVEKLIRQIDPEAFMIVSRVTEVRGRGFSLSKHYGEEQENGDAL</sequence>
<keyword evidence="5 6" id="KW-0472">Membrane</keyword>
<dbReference type="CDD" id="cd16380">
    <property type="entry name" value="YitT_C"/>
    <property type="match status" value="1"/>
</dbReference>
<keyword evidence="9" id="KW-1185">Reference proteome</keyword>
<dbReference type="PANTHER" id="PTHR33545">
    <property type="entry name" value="UPF0750 MEMBRANE PROTEIN YITT-RELATED"/>
    <property type="match status" value="1"/>
</dbReference>
<comment type="caution">
    <text evidence="8">The sequence shown here is derived from an EMBL/GenBank/DDBJ whole genome shotgun (WGS) entry which is preliminary data.</text>
</comment>
<feature type="transmembrane region" description="Helical" evidence="6">
    <location>
        <begin position="50"/>
        <end position="75"/>
    </location>
</feature>
<dbReference type="Gene3D" id="3.30.70.120">
    <property type="match status" value="1"/>
</dbReference>
<feature type="domain" description="DUF2179" evidence="7">
    <location>
        <begin position="223"/>
        <end position="277"/>
    </location>
</feature>
<dbReference type="PANTHER" id="PTHR33545:SF5">
    <property type="entry name" value="UPF0750 MEMBRANE PROTEIN YITT"/>
    <property type="match status" value="1"/>
</dbReference>
<accession>A0ABT2S8I3</accession>
<dbReference type="InterPro" id="IPR015867">
    <property type="entry name" value="N-reg_PII/ATP_PRibTrfase_C"/>
</dbReference>
<dbReference type="RefSeq" id="WP_262582202.1">
    <property type="nucleotide sequence ID" value="NZ_JAOQJV010000019.1"/>
</dbReference>
<dbReference type="Pfam" id="PF10035">
    <property type="entry name" value="DUF2179"/>
    <property type="match status" value="1"/>
</dbReference>
<dbReference type="EMBL" id="JAOQJV010000019">
    <property type="protein sequence ID" value="MCU6700894.1"/>
    <property type="molecule type" value="Genomic_DNA"/>
</dbReference>
<proteinExistence type="predicted"/>
<organism evidence="8 9">
    <name type="scientific">Dorea ammoniilytica</name>
    <dbReference type="NCBI Taxonomy" id="2981788"/>
    <lineage>
        <taxon>Bacteria</taxon>
        <taxon>Bacillati</taxon>
        <taxon>Bacillota</taxon>
        <taxon>Clostridia</taxon>
        <taxon>Lachnospirales</taxon>
        <taxon>Lachnospiraceae</taxon>
        <taxon>Dorea</taxon>
    </lineage>
</organism>
<dbReference type="InterPro" id="IPR003740">
    <property type="entry name" value="YitT"/>
</dbReference>
<evidence type="ECO:0000256" key="4">
    <source>
        <dbReference type="ARBA" id="ARBA00022989"/>
    </source>
</evidence>
<dbReference type="PIRSF" id="PIRSF006483">
    <property type="entry name" value="Membrane_protein_YitT"/>
    <property type="match status" value="1"/>
</dbReference>
<evidence type="ECO:0000256" key="3">
    <source>
        <dbReference type="ARBA" id="ARBA00022692"/>
    </source>
</evidence>
<dbReference type="InterPro" id="IPR051461">
    <property type="entry name" value="UPF0750_membrane"/>
</dbReference>
<name>A0ABT2S8I3_9FIRM</name>
<evidence type="ECO:0000256" key="2">
    <source>
        <dbReference type="ARBA" id="ARBA00022475"/>
    </source>
</evidence>
<keyword evidence="2" id="KW-1003">Cell membrane</keyword>
<dbReference type="Pfam" id="PF02588">
    <property type="entry name" value="YitT_membrane"/>
    <property type="match status" value="1"/>
</dbReference>
<reference evidence="8 9" key="1">
    <citation type="journal article" date="2021" name="ISME Commun">
        <title>Automated analysis of genomic sequences facilitates high-throughput and comprehensive description of bacteria.</title>
        <authorList>
            <person name="Hitch T.C.A."/>
        </authorList>
    </citation>
    <scope>NUCLEOTIDE SEQUENCE [LARGE SCALE GENOMIC DNA]</scope>
    <source>
        <strain evidence="8 9">Sanger_02</strain>
    </source>
</reference>
<evidence type="ECO:0000256" key="6">
    <source>
        <dbReference type="SAM" id="Phobius"/>
    </source>
</evidence>
<gene>
    <name evidence="8" type="ORF">OCV65_11700</name>
</gene>
<comment type="subcellular location">
    <subcellularLocation>
        <location evidence="1">Cell membrane</location>
        <topology evidence="1">Multi-pass membrane protein</topology>
    </subcellularLocation>
</comment>
<dbReference type="InterPro" id="IPR019264">
    <property type="entry name" value="DUF2179"/>
</dbReference>
<feature type="transmembrane region" description="Helical" evidence="6">
    <location>
        <begin position="176"/>
        <end position="194"/>
    </location>
</feature>
<feature type="transmembrane region" description="Helical" evidence="6">
    <location>
        <begin position="148"/>
        <end position="170"/>
    </location>
</feature>
<protein>
    <submittedName>
        <fullName evidence="8">YitT family protein</fullName>
    </submittedName>
</protein>
<dbReference type="Proteomes" id="UP001207605">
    <property type="component" value="Unassembled WGS sequence"/>
</dbReference>
<evidence type="ECO:0000313" key="9">
    <source>
        <dbReference type="Proteomes" id="UP001207605"/>
    </source>
</evidence>
<evidence type="ECO:0000256" key="1">
    <source>
        <dbReference type="ARBA" id="ARBA00004651"/>
    </source>
</evidence>
<feature type="transmembrane region" description="Helical" evidence="6">
    <location>
        <begin position="111"/>
        <end position="128"/>
    </location>
</feature>
<keyword evidence="3 6" id="KW-0812">Transmembrane</keyword>
<evidence type="ECO:0000256" key="5">
    <source>
        <dbReference type="ARBA" id="ARBA00023136"/>
    </source>
</evidence>
<evidence type="ECO:0000259" key="7">
    <source>
        <dbReference type="Pfam" id="PF10035"/>
    </source>
</evidence>